<dbReference type="InterPro" id="IPR011527">
    <property type="entry name" value="ABC1_TM_dom"/>
</dbReference>
<dbReference type="PROSITE" id="PS50929">
    <property type="entry name" value="ABC_TM1F"/>
    <property type="match status" value="1"/>
</dbReference>
<evidence type="ECO:0000259" key="9">
    <source>
        <dbReference type="PROSITE" id="PS50893"/>
    </source>
</evidence>
<dbReference type="InterPro" id="IPR027417">
    <property type="entry name" value="P-loop_NTPase"/>
</dbReference>
<organism evidence="11 12">
    <name type="scientific">Coniochaeta pulveracea</name>
    <dbReference type="NCBI Taxonomy" id="177199"/>
    <lineage>
        <taxon>Eukaryota</taxon>
        <taxon>Fungi</taxon>
        <taxon>Dikarya</taxon>
        <taxon>Ascomycota</taxon>
        <taxon>Pezizomycotina</taxon>
        <taxon>Sordariomycetes</taxon>
        <taxon>Sordariomycetidae</taxon>
        <taxon>Coniochaetales</taxon>
        <taxon>Coniochaetaceae</taxon>
        <taxon>Coniochaeta</taxon>
    </lineage>
</organism>
<accession>A0A420Y595</accession>
<feature type="transmembrane region" description="Helical" evidence="8">
    <location>
        <begin position="912"/>
        <end position="941"/>
    </location>
</feature>
<feature type="domain" description="ABC transporter" evidence="9">
    <location>
        <begin position="1194"/>
        <end position="1433"/>
    </location>
</feature>
<dbReference type="GO" id="GO:0005524">
    <property type="term" value="F:ATP binding"/>
    <property type="evidence" value="ECO:0007669"/>
    <property type="project" value="UniProtKB-KW"/>
</dbReference>
<dbReference type="InterPro" id="IPR003593">
    <property type="entry name" value="AAA+_ATPase"/>
</dbReference>
<dbReference type="PANTHER" id="PTHR24223:SF399">
    <property type="entry name" value="ABC TRANSPORTER ATNG"/>
    <property type="match status" value="1"/>
</dbReference>
<evidence type="ECO:0000256" key="8">
    <source>
        <dbReference type="SAM" id="Phobius"/>
    </source>
</evidence>
<dbReference type="Gene3D" id="3.40.50.300">
    <property type="entry name" value="P-loop containing nucleotide triphosphate hydrolases"/>
    <property type="match status" value="2"/>
</dbReference>
<dbReference type="PANTHER" id="PTHR24223">
    <property type="entry name" value="ATP-BINDING CASSETTE SUB-FAMILY C"/>
    <property type="match status" value="1"/>
</dbReference>
<dbReference type="Gene3D" id="1.20.1560.10">
    <property type="entry name" value="ABC transporter type 1, transmembrane domain"/>
    <property type="match status" value="2"/>
</dbReference>
<feature type="transmembrane region" description="Helical" evidence="8">
    <location>
        <begin position="101"/>
        <end position="121"/>
    </location>
</feature>
<dbReference type="Pfam" id="PF24357">
    <property type="entry name" value="TMD0_ABC"/>
    <property type="match status" value="1"/>
</dbReference>
<evidence type="ECO:0000313" key="12">
    <source>
        <dbReference type="Proteomes" id="UP000275385"/>
    </source>
</evidence>
<dbReference type="Pfam" id="PF00664">
    <property type="entry name" value="ABC_membrane"/>
    <property type="match status" value="1"/>
</dbReference>
<name>A0A420Y595_9PEZI</name>
<keyword evidence="4" id="KW-0547">Nucleotide-binding</keyword>
<keyword evidence="3 8" id="KW-0812">Transmembrane</keyword>
<feature type="transmembrane region" description="Helical" evidence="8">
    <location>
        <begin position="159"/>
        <end position="178"/>
    </location>
</feature>
<dbReference type="SUPFAM" id="SSF52540">
    <property type="entry name" value="P-loop containing nucleoside triphosphate hydrolases"/>
    <property type="match status" value="2"/>
</dbReference>
<dbReference type="FunFam" id="1.20.1560.10:FF:000066">
    <property type="entry name" value="ABC multidrug transporter (Eurofung)"/>
    <property type="match status" value="1"/>
</dbReference>
<dbReference type="InterPro" id="IPR050173">
    <property type="entry name" value="ABC_transporter_C-like"/>
</dbReference>
<feature type="transmembrane region" description="Helical" evidence="8">
    <location>
        <begin position="133"/>
        <end position="153"/>
    </location>
</feature>
<dbReference type="FunFam" id="3.40.50.300:FF:000630">
    <property type="entry name" value="ATP-binding cassette (ABC) transporter, putative"/>
    <property type="match status" value="1"/>
</dbReference>
<keyword evidence="6 8" id="KW-1133">Transmembrane helix</keyword>
<comment type="caution">
    <text evidence="11">The sequence shown here is derived from an EMBL/GenBank/DDBJ whole genome shotgun (WGS) entry which is preliminary data.</text>
</comment>
<dbReference type="CDD" id="cd18580">
    <property type="entry name" value="ABC_6TM_ABCC_D2"/>
    <property type="match status" value="1"/>
</dbReference>
<feature type="transmembrane region" description="Helical" evidence="8">
    <location>
        <begin position="313"/>
        <end position="333"/>
    </location>
</feature>
<dbReference type="SMART" id="SM00382">
    <property type="entry name" value="AAA"/>
    <property type="match status" value="2"/>
</dbReference>
<protein>
    <recommendedName>
        <fullName evidence="13">P-loop containing nucleoside triphosphate hydrolase protein</fullName>
    </recommendedName>
</protein>
<dbReference type="STRING" id="177199.A0A420Y595"/>
<feature type="transmembrane region" description="Helical" evidence="8">
    <location>
        <begin position="33"/>
        <end position="55"/>
    </location>
</feature>
<dbReference type="EMBL" id="QVQW01000048">
    <property type="protein sequence ID" value="RKU43023.1"/>
    <property type="molecule type" value="Genomic_DNA"/>
</dbReference>
<dbReference type="GO" id="GO:0016020">
    <property type="term" value="C:membrane"/>
    <property type="evidence" value="ECO:0007669"/>
    <property type="project" value="UniProtKB-SubCell"/>
</dbReference>
<keyword evidence="12" id="KW-1185">Reference proteome</keyword>
<feature type="transmembrane region" description="Helical" evidence="8">
    <location>
        <begin position="870"/>
        <end position="892"/>
    </location>
</feature>
<proteinExistence type="predicted"/>
<evidence type="ECO:0000256" key="2">
    <source>
        <dbReference type="ARBA" id="ARBA00022448"/>
    </source>
</evidence>
<feature type="domain" description="ABC transporter" evidence="9">
    <location>
        <begin position="595"/>
        <end position="827"/>
    </location>
</feature>
<dbReference type="InterPro" id="IPR017871">
    <property type="entry name" value="ABC_transporter-like_CS"/>
</dbReference>
<evidence type="ECO:0000256" key="6">
    <source>
        <dbReference type="ARBA" id="ARBA00022989"/>
    </source>
</evidence>
<feature type="transmembrane region" description="Helical" evidence="8">
    <location>
        <begin position="1099"/>
        <end position="1122"/>
    </location>
</feature>
<dbReference type="PROSITE" id="PS00211">
    <property type="entry name" value="ABC_TRANSPORTER_1"/>
    <property type="match status" value="1"/>
</dbReference>
<dbReference type="InterPro" id="IPR044726">
    <property type="entry name" value="ABCC_6TM_D2"/>
</dbReference>
<evidence type="ECO:0008006" key="13">
    <source>
        <dbReference type="Google" id="ProtNLM"/>
    </source>
</evidence>
<evidence type="ECO:0000256" key="5">
    <source>
        <dbReference type="ARBA" id="ARBA00022840"/>
    </source>
</evidence>
<dbReference type="OrthoDB" id="6500128at2759"/>
<dbReference type="InterPro" id="IPR056227">
    <property type="entry name" value="TMD0_ABC"/>
</dbReference>
<feature type="transmembrane region" description="Helical" evidence="8">
    <location>
        <begin position="1015"/>
        <end position="1035"/>
    </location>
</feature>
<dbReference type="InterPro" id="IPR036640">
    <property type="entry name" value="ABC1_TM_sf"/>
</dbReference>
<evidence type="ECO:0000313" key="11">
    <source>
        <dbReference type="EMBL" id="RKU43023.1"/>
    </source>
</evidence>
<dbReference type="GO" id="GO:0140359">
    <property type="term" value="F:ABC-type transporter activity"/>
    <property type="evidence" value="ECO:0007669"/>
    <property type="project" value="InterPro"/>
</dbReference>
<dbReference type="InterPro" id="IPR003439">
    <property type="entry name" value="ABC_transporter-like_ATP-bd"/>
</dbReference>
<keyword evidence="5" id="KW-0067">ATP-binding</keyword>
<gene>
    <name evidence="11" type="ORF">DL546_004346</name>
</gene>
<dbReference type="Proteomes" id="UP000275385">
    <property type="component" value="Unassembled WGS sequence"/>
</dbReference>
<evidence type="ECO:0000259" key="10">
    <source>
        <dbReference type="PROSITE" id="PS50929"/>
    </source>
</evidence>
<dbReference type="PROSITE" id="PS50893">
    <property type="entry name" value="ABC_TRANSPORTER_2"/>
    <property type="match status" value="2"/>
</dbReference>
<feature type="transmembrane region" description="Helical" evidence="8">
    <location>
        <begin position="67"/>
        <end position="89"/>
    </location>
</feature>
<evidence type="ECO:0000256" key="7">
    <source>
        <dbReference type="ARBA" id="ARBA00023136"/>
    </source>
</evidence>
<dbReference type="GO" id="GO:0016887">
    <property type="term" value="F:ATP hydrolysis activity"/>
    <property type="evidence" value="ECO:0007669"/>
    <property type="project" value="InterPro"/>
</dbReference>
<keyword evidence="2" id="KW-0813">Transport</keyword>
<feature type="domain" description="ABC transmembrane type-1" evidence="10">
    <location>
        <begin position="882"/>
        <end position="1157"/>
    </location>
</feature>
<sequence>MAAQCSADDKFGPVVNKDCRGGFDFTLLFEQTVLGILPAAIFALAASSRFVYLALRRTGPKTRASPLRLLKLAAATVLVALQVSLLVLWSEAPSIGRTRASVPSAALNLVVAVELLVLTWVEDARSVRPSSLLNVYLISTLFFDAVQARTLYLRASANSALAAVFTSAIAIKAVLLFLEARSKTTFLTPPYKGLPPESTSSIVNRSFLWWVNDLFRSGLRSVLTSDKLYLLDDKLASAALGVTIAKSWQRRKKPERRFEFPLAACRALWRSLLLVVFPRLCMIGFTFAQPFLISRVLGLLSQPHNQQSTNDGYGLVGATALIYLGLAVSTLHYNQSLYRFVTIFRGATVALIYDHTLAISTGAYDESAALTLMSTDVDRIILCLVDLNECWALVVSFFGAAQISRTIGGRQKIWVDAVQKRISITASLLAGMKSVKMMGLSRLLTTLVQDQRVEETHRMARFRWSIVTQNMVQNLPWFVAPALTFVIYAAQAIVRGRPSIDTTQAFTSLSIITLLTNPAAKLLSAIPSTAASTGCFERIQAFLLAAPRTDQRITTYSSSPTASVTEPQEVDLGDVELTGLPQERSSDRSAGPTAVSVKHLFVRPAPSTAVILKEVNCVIPRKSLTMIVGQVASGKTTLLKAILGELSPEPGGSIHVASRRIALAAQMPWLPNTTIRKAVVGLGEVEAKFDHDWYSKTLFACALDRDIGLLQEGDATPIGGASTVLSGGQKHRVALARAVYSRAPIMLLDDVLSALDPNTQVTVMSRLFGKSGLLRGTDVTVLLVTHATRFLSYADKILIVANGRVEDGGTFDETVSKGVTARLQLDSDSDLQPANETIDTGAKETAAQVAKANQRDDLARATGDLALYRYYFKAVGVLPSVIFVGFVIVNVFCNSFGQIWLYRWSDAGGGQIAFYMSVYLILAVLAVIGMGGYVWAILILIGPSTARKFHAKLLNVVTRAPLVFFSTTDNGSILNRFSQDMTLIEGQLPTGVLVTVSNLFDCIACAALVATGSSYMAISIPLLIIAVWGFQHVYLRTSRQLRLLDLEARGPLYSHFMETLSGLVTIRAFGRERDFREENHKHLDFSQRPYYLLYCIQRWLNLVLDLIVGAEAVLVVGLAVWLRSSTSVGLLGVSLNNVLTFSTSLSSLVSGWTMLETSLGSIARLRDFEATVKPEDDIHQSHEPPAGWPSSGAMEFRNVTASYSPGATAIHEVSLKIEPGQKIGVCGRTGSGKSSLVSTLLQLLDINSGTVLIDNVNLATIPRDTLRERLLAIPQDPLILSGTLHLNLDPHTTATDSSLRAVLLRVGLQGLLVDSRGLDDEITASTLSAGQQQLLALARLLLKKADMERQGRKRGILLLDEATSNVDQEAEAVLQRVVREDFRGYTVVAVAHRLETILDSDVVVVMDAGSVVEVGQPSDLIRRGGWLAGLAGARSDVGVRRR</sequence>
<reference evidence="11 12" key="1">
    <citation type="submission" date="2018-08" db="EMBL/GenBank/DDBJ databases">
        <title>Draft genome of the lignicolous fungus Coniochaeta pulveracea.</title>
        <authorList>
            <person name="Borstlap C.J."/>
            <person name="De Witt R.N."/>
            <person name="Botha A."/>
            <person name="Volschenk H."/>
        </authorList>
    </citation>
    <scope>NUCLEOTIDE SEQUENCE [LARGE SCALE GENOMIC DNA]</scope>
    <source>
        <strain evidence="11 12">CAB683</strain>
    </source>
</reference>
<dbReference type="SUPFAM" id="SSF90123">
    <property type="entry name" value="ABC transporter transmembrane region"/>
    <property type="match status" value="2"/>
</dbReference>
<feature type="transmembrane region" description="Helical" evidence="8">
    <location>
        <begin position="272"/>
        <end position="293"/>
    </location>
</feature>
<comment type="subcellular location">
    <subcellularLocation>
        <location evidence="1">Membrane</location>
        <topology evidence="1">Multi-pass membrane protein</topology>
    </subcellularLocation>
</comment>
<evidence type="ECO:0000256" key="3">
    <source>
        <dbReference type="ARBA" id="ARBA00022692"/>
    </source>
</evidence>
<evidence type="ECO:0000256" key="4">
    <source>
        <dbReference type="ARBA" id="ARBA00022741"/>
    </source>
</evidence>
<evidence type="ECO:0000256" key="1">
    <source>
        <dbReference type="ARBA" id="ARBA00004141"/>
    </source>
</evidence>
<keyword evidence="7 8" id="KW-0472">Membrane</keyword>
<dbReference type="Pfam" id="PF00005">
    <property type="entry name" value="ABC_tran"/>
    <property type="match status" value="2"/>
</dbReference>